<evidence type="ECO:0000313" key="5">
    <source>
        <dbReference type="Proteomes" id="UP000292362"/>
    </source>
</evidence>
<dbReference type="VEuPathDB" id="MicrosporidiaDB:CWI37_0578p0010"/>
<dbReference type="Gene3D" id="2.130.10.10">
    <property type="entry name" value="YVTN repeat-like/Quinoprotein amine dehydrogenase"/>
    <property type="match status" value="1"/>
</dbReference>
<sequence>MNGDKNGDGDIGSRDIGSRDIGSRDIGSRDIGIRDIGIGDIGSRDIGIGDSYNRDIGIGDIGIGDKTLIDNKFTGKKSISNNLTDTYKSNNITLSLPRSVNMCNITNIHNYGAECLLVGKNIFYLEIENEFKKIKIEFEKVFNFNGKIVVLKDNLLVAYVVRRIEEYVLSSVGGEYVGGEVDKIDNSDKIEDKVDEIEDKDKIENEVDEIDNSDKIEDKLYEIEDKVDRIEDKVDEIENKVDRIDEIYDIPDKKYIPDTPKISYDTPLYRLVGECCMVRQVSINKCEIMCFDKEKEKFCKNVNFYKENIFIEDFIDINVVDEHTIVLYRDSSGVSNKQYEARKYKDREYKDREYKDWDFKDNIFMIRVYKEKAVLFDYKINGECTSMCCYSNKIFIGLKEKVENPCYRILSNIMGDKNHRDGTDVNTPIARGIHNNTPIGDSITTLNNTPLATDLPNPIPNPNPLLQKHFLHLFEIGKKSLLLKNRIYLKSEIIIIKTNVKYIFIVTKRNSLIVYDINLLTPVIQDILHKHIIYLECINIDTIFMSDKLGNIFICKIGFGGNMNGGSSRDNAKDKTNMFNTDMTTNHNTNLNTYPNTYLNTDITTNLNTNLNTNLSFTTLISYYIGDIVIKIYLTKYKIYYFTSFHKFGCLYYLNEKEFNLYEILEEEILKRQKCFNNYNEYYNRFYCRKNVIDKEYLKKFYRFEEKDKLSVQSVLGSKEVGCIEMLIDKY</sequence>
<dbReference type="AlphaFoldDB" id="A0A4Q9L4G4"/>
<dbReference type="Proteomes" id="UP000292362">
    <property type="component" value="Unassembled WGS sequence"/>
</dbReference>
<feature type="region of interest" description="Disordered" evidence="2">
    <location>
        <begin position="1"/>
        <end position="23"/>
    </location>
</feature>
<dbReference type="InterPro" id="IPR004871">
    <property type="entry name" value="RSE1/DDB1/CPSF1_C"/>
</dbReference>
<protein>
    <recommendedName>
        <fullName evidence="3">RSE1/DDB1/CPSF1 C-terminal domain-containing protein</fullName>
    </recommendedName>
</protein>
<organism evidence="4 5">
    <name type="scientific">Hamiltosporidium tvaerminnensis</name>
    <dbReference type="NCBI Taxonomy" id="1176355"/>
    <lineage>
        <taxon>Eukaryota</taxon>
        <taxon>Fungi</taxon>
        <taxon>Fungi incertae sedis</taxon>
        <taxon>Microsporidia</taxon>
        <taxon>Dubosqiidae</taxon>
        <taxon>Hamiltosporidium</taxon>
    </lineage>
</organism>
<proteinExistence type="predicted"/>
<dbReference type="Pfam" id="PF03178">
    <property type="entry name" value="CPSF_A"/>
    <property type="match status" value="1"/>
</dbReference>
<name>A0A4Q9L4G4_9MICR</name>
<keyword evidence="1" id="KW-0175">Coiled coil</keyword>
<reference evidence="4 5" key="1">
    <citation type="submission" date="2017-12" db="EMBL/GenBank/DDBJ databases">
        <authorList>
            <person name="Pombert J.-F."/>
            <person name="Haag K.L."/>
            <person name="Ebert D."/>
        </authorList>
    </citation>
    <scope>NUCLEOTIDE SEQUENCE [LARGE SCALE GENOMIC DNA]</scope>
    <source>
        <strain evidence="4">FI-OER-3-3</strain>
    </source>
</reference>
<evidence type="ECO:0000259" key="3">
    <source>
        <dbReference type="Pfam" id="PF03178"/>
    </source>
</evidence>
<feature type="coiled-coil region" evidence="1">
    <location>
        <begin position="213"/>
        <end position="247"/>
    </location>
</feature>
<evidence type="ECO:0000256" key="1">
    <source>
        <dbReference type="SAM" id="Coils"/>
    </source>
</evidence>
<accession>A0A4Q9L4G4</accession>
<dbReference type="GO" id="GO:0003676">
    <property type="term" value="F:nucleic acid binding"/>
    <property type="evidence" value="ECO:0007669"/>
    <property type="project" value="InterPro"/>
</dbReference>
<feature type="domain" description="RSE1/DDB1/CPSF1 C-terminal" evidence="3">
    <location>
        <begin position="470"/>
        <end position="702"/>
    </location>
</feature>
<dbReference type="GO" id="GO:0005634">
    <property type="term" value="C:nucleus"/>
    <property type="evidence" value="ECO:0007669"/>
    <property type="project" value="InterPro"/>
</dbReference>
<comment type="caution">
    <text evidence="4">The sequence shown here is derived from an EMBL/GenBank/DDBJ whole genome shotgun (WGS) entry which is preliminary data.</text>
</comment>
<evidence type="ECO:0000313" key="4">
    <source>
        <dbReference type="EMBL" id="TBU02005.1"/>
    </source>
</evidence>
<gene>
    <name evidence="4" type="ORF">CWI37_0578p0010</name>
</gene>
<dbReference type="InterPro" id="IPR015943">
    <property type="entry name" value="WD40/YVTN_repeat-like_dom_sf"/>
</dbReference>
<evidence type="ECO:0000256" key="2">
    <source>
        <dbReference type="SAM" id="MobiDB-lite"/>
    </source>
</evidence>
<dbReference type="EMBL" id="PITJ01000578">
    <property type="protein sequence ID" value="TBU02005.1"/>
    <property type="molecule type" value="Genomic_DNA"/>
</dbReference>